<dbReference type="EMBL" id="ML978157">
    <property type="protein sequence ID" value="KAF2035494.1"/>
    <property type="molecule type" value="Genomic_DNA"/>
</dbReference>
<dbReference type="PROSITE" id="PS50297">
    <property type="entry name" value="ANK_REP_REGION"/>
    <property type="match status" value="1"/>
</dbReference>
<dbReference type="Proteomes" id="UP000799777">
    <property type="component" value="Unassembled WGS sequence"/>
</dbReference>
<keyword evidence="1" id="KW-0677">Repeat</keyword>
<dbReference type="AlphaFoldDB" id="A0A9P4HJN6"/>
<evidence type="ECO:0008006" key="6">
    <source>
        <dbReference type="Google" id="ProtNLM"/>
    </source>
</evidence>
<dbReference type="SUPFAM" id="SSF48403">
    <property type="entry name" value="Ankyrin repeat"/>
    <property type="match status" value="1"/>
</dbReference>
<keyword evidence="5" id="KW-1185">Reference proteome</keyword>
<name>A0A9P4HJN6_9PLEO</name>
<dbReference type="PANTHER" id="PTHR24123:SF138">
    <property type="entry name" value="NACHT DOMAIN-CONTAINING PROTEIN"/>
    <property type="match status" value="1"/>
</dbReference>
<dbReference type="InterPro" id="IPR002110">
    <property type="entry name" value="Ankyrin_rpt"/>
</dbReference>
<evidence type="ECO:0000313" key="5">
    <source>
        <dbReference type="Proteomes" id="UP000799777"/>
    </source>
</evidence>
<dbReference type="SMART" id="SM00248">
    <property type="entry name" value="ANK"/>
    <property type="match status" value="2"/>
</dbReference>
<keyword evidence="2 3" id="KW-0040">ANK repeat</keyword>
<reference evidence="4" key="1">
    <citation type="journal article" date="2020" name="Stud. Mycol.">
        <title>101 Dothideomycetes genomes: a test case for predicting lifestyles and emergence of pathogens.</title>
        <authorList>
            <person name="Haridas S."/>
            <person name="Albert R."/>
            <person name="Binder M."/>
            <person name="Bloem J."/>
            <person name="Labutti K."/>
            <person name="Salamov A."/>
            <person name="Andreopoulos B."/>
            <person name="Baker S."/>
            <person name="Barry K."/>
            <person name="Bills G."/>
            <person name="Bluhm B."/>
            <person name="Cannon C."/>
            <person name="Castanera R."/>
            <person name="Culley D."/>
            <person name="Daum C."/>
            <person name="Ezra D."/>
            <person name="Gonzalez J."/>
            <person name="Henrissat B."/>
            <person name="Kuo A."/>
            <person name="Liang C."/>
            <person name="Lipzen A."/>
            <person name="Lutzoni F."/>
            <person name="Magnuson J."/>
            <person name="Mondo S."/>
            <person name="Nolan M."/>
            <person name="Ohm R."/>
            <person name="Pangilinan J."/>
            <person name="Park H.-J."/>
            <person name="Ramirez L."/>
            <person name="Alfaro M."/>
            <person name="Sun H."/>
            <person name="Tritt A."/>
            <person name="Yoshinaga Y."/>
            <person name="Zwiers L.-H."/>
            <person name="Turgeon B."/>
            <person name="Goodwin S."/>
            <person name="Spatafora J."/>
            <person name="Crous P."/>
            <person name="Grigoriev I."/>
        </authorList>
    </citation>
    <scope>NUCLEOTIDE SEQUENCE</scope>
    <source>
        <strain evidence="4">CBS 110217</strain>
    </source>
</reference>
<comment type="caution">
    <text evidence="4">The sequence shown here is derived from an EMBL/GenBank/DDBJ whole genome shotgun (WGS) entry which is preliminary data.</text>
</comment>
<dbReference type="PROSITE" id="PS50088">
    <property type="entry name" value="ANK_REPEAT"/>
    <property type="match status" value="1"/>
</dbReference>
<protein>
    <recommendedName>
        <fullName evidence="6">Ankyrin</fullName>
    </recommendedName>
</protein>
<organism evidence="4 5">
    <name type="scientific">Setomelanomma holmii</name>
    <dbReference type="NCBI Taxonomy" id="210430"/>
    <lineage>
        <taxon>Eukaryota</taxon>
        <taxon>Fungi</taxon>
        <taxon>Dikarya</taxon>
        <taxon>Ascomycota</taxon>
        <taxon>Pezizomycotina</taxon>
        <taxon>Dothideomycetes</taxon>
        <taxon>Pleosporomycetidae</taxon>
        <taxon>Pleosporales</taxon>
        <taxon>Pleosporineae</taxon>
        <taxon>Phaeosphaeriaceae</taxon>
        <taxon>Setomelanomma</taxon>
    </lineage>
</organism>
<evidence type="ECO:0000256" key="2">
    <source>
        <dbReference type="ARBA" id="ARBA00023043"/>
    </source>
</evidence>
<accession>A0A9P4HJN6</accession>
<dbReference type="InterPro" id="IPR051165">
    <property type="entry name" value="Multifunctional_ANK_Repeat"/>
</dbReference>
<dbReference type="Gene3D" id="1.25.40.20">
    <property type="entry name" value="Ankyrin repeat-containing domain"/>
    <property type="match status" value="1"/>
</dbReference>
<evidence type="ECO:0000313" key="4">
    <source>
        <dbReference type="EMBL" id="KAF2035494.1"/>
    </source>
</evidence>
<evidence type="ECO:0000256" key="3">
    <source>
        <dbReference type="PROSITE-ProRule" id="PRU00023"/>
    </source>
</evidence>
<evidence type="ECO:0000256" key="1">
    <source>
        <dbReference type="ARBA" id="ARBA00022737"/>
    </source>
</evidence>
<dbReference type="Pfam" id="PF12796">
    <property type="entry name" value="Ank_2"/>
    <property type="match status" value="1"/>
</dbReference>
<feature type="repeat" description="ANK" evidence="3">
    <location>
        <begin position="83"/>
        <end position="110"/>
    </location>
</feature>
<gene>
    <name evidence="4" type="ORF">EK21DRAFT_107020</name>
</gene>
<dbReference type="OrthoDB" id="539213at2759"/>
<dbReference type="PANTHER" id="PTHR24123">
    <property type="entry name" value="ANKYRIN REPEAT-CONTAINING"/>
    <property type="match status" value="1"/>
</dbReference>
<sequence>MGPNYVQQRLHFALNQAIASRSYAEARQHLDIGAPPASPNEATTDSSKVLTILQYAVEQNNRSIVKQLINASADLNTPPHLLGGRTALQLAASKGYTDMVKLLVDAGADVCGLLLHLMAGRPSKLLLSKVIRQL</sequence>
<dbReference type="InterPro" id="IPR036770">
    <property type="entry name" value="Ankyrin_rpt-contain_sf"/>
</dbReference>
<proteinExistence type="predicted"/>